<sequence length="87" mass="9914">MGCIEAVLLRQLGSFLDLRAVYASLVAMVRRVLIVDTMQWMLSSLRYLMIASHNYLHYVIICVLRSLLLVGLMSGDGICILIRRKML</sequence>
<feature type="transmembrane region" description="Helical" evidence="1">
    <location>
        <begin position="55"/>
        <end position="82"/>
    </location>
</feature>
<dbReference type="Proteomes" id="UP000054686">
    <property type="component" value="Unassembled WGS sequence"/>
</dbReference>
<keyword evidence="1" id="KW-0812">Transmembrane</keyword>
<evidence type="ECO:0000256" key="1">
    <source>
        <dbReference type="SAM" id="Phobius"/>
    </source>
</evidence>
<evidence type="ECO:0000313" key="2">
    <source>
        <dbReference type="EMBL" id="KSW13118.1"/>
    </source>
</evidence>
<keyword evidence="1" id="KW-1133">Transmembrane helix</keyword>
<keyword evidence="1" id="KW-0472">Membrane</keyword>
<dbReference type="AlphaFoldDB" id="A0A0V8RYL1"/>
<accession>A0A0V8RYL1</accession>
<name>A0A0V8RYL1_9ACTO</name>
<comment type="caution">
    <text evidence="2">The sequence shown here is derived from an EMBL/GenBank/DDBJ whole genome shotgun (WGS) entry which is preliminary data.</text>
</comment>
<protein>
    <submittedName>
        <fullName evidence="2">Uncharacterized protein</fullName>
    </submittedName>
</protein>
<organism evidence="2 3">
    <name type="scientific">Schaalia odontolytica</name>
    <dbReference type="NCBI Taxonomy" id="1660"/>
    <lineage>
        <taxon>Bacteria</taxon>
        <taxon>Bacillati</taxon>
        <taxon>Actinomycetota</taxon>
        <taxon>Actinomycetes</taxon>
        <taxon>Actinomycetales</taxon>
        <taxon>Actinomycetaceae</taxon>
        <taxon>Schaalia</taxon>
    </lineage>
</organism>
<feature type="transmembrane region" description="Helical" evidence="1">
    <location>
        <begin position="20"/>
        <end position="43"/>
    </location>
</feature>
<dbReference type="EMBL" id="LLVT01000001">
    <property type="protein sequence ID" value="KSW13118.1"/>
    <property type="molecule type" value="Genomic_DNA"/>
</dbReference>
<proteinExistence type="predicted"/>
<reference evidence="2 3" key="1">
    <citation type="submission" date="2015-10" db="EMBL/GenBank/DDBJ databases">
        <title>Draft Genome of Actinomyces odontolyticus subsp. actinosynbacter strain XH001.</title>
        <authorList>
            <person name="Mclean J.S."/>
            <person name="He X."/>
        </authorList>
    </citation>
    <scope>NUCLEOTIDE SEQUENCE [LARGE SCALE GENOMIC DNA]</scope>
    <source>
        <strain evidence="2 3">XH001</strain>
    </source>
</reference>
<gene>
    <name evidence="2" type="ORF">APY09_01795</name>
</gene>
<evidence type="ECO:0000313" key="3">
    <source>
        <dbReference type="Proteomes" id="UP000054686"/>
    </source>
</evidence>